<comment type="caution">
    <text evidence="1">The sequence shown here is derived from an EMBL/GenBank/DDBJ whole genome shotgun (WGS) entry which is preliminary data.</text>
</comment>
<dbReference type="RefSeq" id="WP_203756597.1">
    <property type="nucleotide sequence ID" value="NZ_BAAAUC010000145.1"/>
</dbReference>
<dbReference type="Proteomes" id="UP000619479">
    <property type="component" value="Unassembled WGS sequence"/>
</dbReference>
<name>A0A919IVM9_9ACTN</name>
<protein>
    <submittedName>
        <fullName evidence="1">Uncharacterized protein</fullName>
    </submittedName>
</protein>
<evidence type="ECO:0000313" key="1">
    <source>
        <dbReference type="EMBL" id="GID71327.1"/>
    </source>
</evidence>
<gene>
    <name evidence="1" type="ORF">Acy02nite_92080</name>
</gene>
<dbReference type="AlphaFoldDB" id="A0A919IVM9"/>
<dbReference type="EMBL" id="BOMH01000131">
    <property type="protein sequence ID" value="GID71327.1"/>
    <property type="molecule type" value="Genomic_DNA"/>
</dbReference>
<keyword evidence="2" id="KW-1185">Reference proteome</keyword>
<accession>A0A919IVM9</accession>
<evidence type="ECO:0000313" key="2">
    <source>
        <dbReference type="Proteomes" id="UP000619479"/>
    </source>
</evidence>
<proteinExistence type="predicted"/>
<reference evidence="1" key="1">
    <citation type="submission" date="2021-01" db="EMBL/GenBank/DDBJ databases">
        <title>Whole genome shotgun sequence of Actinoplanes cyaneus NBRC 14990.</title>
        <authorList>
            <person name="Komaki H."/>
            <person name="Tamura T."/>
        </authorList>
    </citation>
    <scope>NUCLEOTIDE SEQUENCE</scope>
    <source>
        <strain evidence="1">NBRC 14990</strain>
    </source>
</reference>
<organism evidence="1 2">
    <name type="scientific">Actinoplanes cyaneus</name>
    <dbReference type="NCBI Taxonomy" id="52696"/>
    <lineage>
        <taxon>Bacteria</taxon>
        <taxon>Bacillati</taxon>
        <taxon>Actinomycetota</taxon>
        <taxon>Actinomycetes</taxon>
        <taxon>Micromonosporales</taxon>
        <taxon>Micromonosporaceae</taxon>
        <taxon>Actinoplanes</taxon>
    </lineage>
</organism>
<sequence length="60" mass="6101">MTFGEVRQQSSPGEQLLTVAAVGDVAVSAELGVMAPAPVNVAANAMSNAALDSQRDVNMI</sequence>